<comment type="caution">
    <text evidence="3">The sequence shown here is derived from an EMBL/GenBank/DDBJ whole genome shotgun (WGS) entry which is preliminary data.</text>
</comment>
<sequence length="275" mass="29136">MAKTADRAPTARACLHGLIASIMLTGTGASLAQAQTQAGAQSFSTSAITALPDQTSAIRLSNRDVNHVICVGGEIEDVKFSAEKAIAVEKAGSDAWIKFLVRESDDAGQVTRSYVTVPSEFFISCNGAIYPLYAEPSNIPAQTVTLAPGKAQRAKANDDLLGPLVEEERAVSVTLAMLQDRIPASFTVVAPRLGTIPLTGLPAAYVSERRRVAIEGSGLSASEYRVDVTADTMIDERAFLDRTLGARIFAVSADRLSLKAGEAARVIVVRRETGE</sequence>
<evidence type="ECO:0000259" key="1">
    <source>
        <dbReference type="Pfam" id="PF06586"/>
    </source>
</evidence>
<protein>
    <submittedName>
        <fullName evidence="3">Type-F conjugative transfer system secretin TraK</fullName>
    </submittedName>
</protein>
<name>A0ABT5WX62_9SPHN</name>
<evidence type="ECO:0000313" key="3">
    <source>
        <dbReference type="EMBL" id="MDE8654457.1"/>
    </source>
</evidence>
<dbReference type="Pfam" id="PF23536">
    <property type="entry name" value="TraK_C"/>
    <property type="match status" value="1"/>
</dbReference>
<organism evidence="3 4">
    <name type="scientific">Novosphingobium album</name>
    <name type="common">ex Liu et al. 2023</name>
    <dbReference type="NCBI Taxonomy" id="3031130"/>
    <lineage>
        <taxon>Bacteria</taxon>
        <taxon>Pseudomonadati</taxon>
        <taxon>Pseudomonadota</taxon>
        <taxon>Alphaproteobacteria</taxon>
        <taxon>Sphingomonadales</taxon>
        <taxon>Sphingomonadaceae</taxon>
        <taxon>Novosphingobium</taxon>
    </lineage>
</organism>
<dbReference type="RefSeq" id="WP_275230572.1">
    <property type="nucleotide sequence ID" value="NZ_JARESE010000083.1"/>
</dbReference>
<dbReference type="InterPro" id="IPR010563">
    <property type="entry name" value="TraK_N"/>
</dbReference>
<feature type="domain" description="TraK N-terminal" evidence="1">
    <location>
        <begin position="49"/>
        <end position="152"/>
    </location>
</feature>
<evidence type="ECO:0000259" key="2">
    <source>
        <dbReference type="Pfam" id="PF23536"/>
    </source>
</evidence>
<keyword evidence="4" id="KW-1185">Reference proteome</keyword>
<gene>
    <name evidence="3" type="ORF">PYV00_22425</name>
</gene>
<dbReference type="Pfam" id="PF06586">
    <property type="entry name" value="TraK_N"/>
    <property type="match status" value="1"/>
</dbReference>
<dbReference type="InterPro" id="IPR055397">
    <property type="entry name" value="TraK_C"/>
</dbReference>
<dbReference type="EMBL" id="JARESE010000083">
    <property type="protein sequence ID" value="MDE8654457.1"/>
    <property type="molecule type" value="Genomic_DNA"/>
</dbReference>
<evidence type="ECO:0000313" key="4">
    <source>
        <dbReference type="Proteomes" id="UP001216253"/>
    </source>
</evidence>
<dbReference type="Proteomes" id="UP001216253">
    <property type="component" value="Unassembled WGS sequence"/>
</dbReference>
<proteinExistence type="predicted"/>
<feature type="domain" description="TraK C-terminal" evidence="2">
    <location>
        <begin position="155"/>
        <end position="270"/>
    </location>
</feature>
<accession>A0ABT5WX62</accession>
<reference evidence="3 4" key="1">
    <citation type="submission" date="2023-03" db="EMBL/GenBank/DDBJ databases">
        <title>NovoSphingobium album sp. nov. isolated from polycyclic aromatic hydrocarbons- and heavy-metal polluted soil.</title>
        <authorList>
            <person name="Liu Z."/>
            <person name="Wang K."/>
        </authorList>
    </citation>
    <scope>NUCLEOTIDE SEQUENCE [LARGE SCALE GENOMIC DNA]</scope>
    <source>
        <strain evidence="3 4">H3SJ31-1</strain>
    </source>
</reference>